<evidence type="ECO:0000256" key="2">
    <source>
        <dbReference type="ARBA" id="ARBA00022630"/>
    </source>
</evidence>
<dbReference type="SUPFAM" id="SSF51905">
    <property type="entry name" value="FAD/NAD(P)-binding domain"/>
    <property type="match status" value="1"/>
</dbReference>
<evidence type="ECO:0000256" key="4">
    <source>
        <dbReference type="SAM" id="Phobius"/>
    </source>
</evidence>
<proteinExistence type="predicted"/>
<evidence type="ECO:0000259" key="5">
    <source>
        <dbReference type="Pfam" id="PF01494"/>
    </source>
</evidence>
<protein>
    <recommendedName>
        <fullName evidence="5">FAD-binding domain-containing protein</fullName>
    </recommendedName>
</protein>
<organism evidence="6 7">
    <name type="scientific">Ktedonosporobacter rubrisoli</name>
    <dbReference type="NCBI Taxonomy" id="2509675"/>
    <lineage>
        <taxon>Bacteria</taxon>
        <taxon>Bacillati</taxon>
        <taxon>Chloroflexota</taxon>
        <taxon>Ktedonobacteria</taxon>
        <taxon>Ktedonobacterales</taxon>
        <taxon>Ktedonosporobacteraceae</taxon>
        <taxon>Ktedonosporobacter</taxon>
    </lineage>
</organism>
<evidence type="ECO:0000313" key="6">
    <source>
        <dbReference type="EMBL" id="QBD76934.1"/>
    </source>
</evidence>
<dbReference type="PRINTS" id="PR00420">
    <property type="entry name" value="RNGMNOXGNASE"/>
</dbReference>
<keyword evidence="2" id="KW-0285">Flavoprotein</keyword>
<reference evidence="6 7" key="1">
    <citation type="submission" date="2019-01" db="EMBL/GenBank/DDBJ databases">
        <title>Ktedonosporobacter rubrisoli SCAWS-G2.</title>
        <authorList>
            <person name="Huang Y."/>
            <person name="Yan B."/>
        </authorList>
    </citation>
    <scope>NUCLEOTIDE SEQUENCE [LARGE SCALE GENOMIC DNA]</scope>
    <source>
        <strain evidence="6 7">SCAWS-G2</strain>
    </source>
</reference>
<sequence length="546" mass="59433">MNTSLQPSDSKNMAPVLIVGGGLVGLSTSLFLSFHGISSLLVERHPGTAIHPRATGFTPRTMEFFRRLGIEDDIHKVEPPFLQGGNVLLVDSLVGQEFDRLQEDVSSLFNNADSAARGSAIAQDVLEPVLRAHAEQLGGDLRFSTELLAFAQDEEGITATLCERESKHTYTVRAQYMVDASGSKSSVRQQLGIGQHGIGSMGHFISMIFEADLMKVFQERHAIMCFLSNEQIAAGALVPYAGSSFRPNVFRLDVGYEAEEESLADYPEERCLQLIRAAVGIPDLAITLKAKLTWEMNALVADQWKQGRVMLVGDAARTQPPSGGLGANTGIAEAYNLAWKLAAVLRGEAGEALLTTYDAERRPLADYTTEQMALLSQQRQNEGSAGITVDPAVVNGGFRYGAGAFVWEAGEEQLPQALPANQWKGTPGTHGMHLLLERQGKPVSTQDLFGPNFVLLAGPQGELWKEALQELKAEERLPVDSYQVGGEEADLIDVENRFCEAYGITTTGVVLVRPDGFIGWRSKEAAENKQAARQILQQTFSTLLCR</sequence>
<evidence type="ECO:0000313" key="7">
    <source>
        <dbReference type="Proteomes" id="UP000290365"/>
    </source>
</evidence>
<dbReference type="PANTHER" id="PTHR43004:SF19">
    <property type="entry name" value="BINDING MONOOXYGENASE, PUTATIVE (JCVI)-RELATED"/>
    <property type="match status" value="1"/>
</dbReference>
<dbReference type="RefSeq" id="WP_129887998.1">
    <property type="nucleotide sequence ID" value="NZ_CP035758.1"/>
</dbReference>
<dbReference type="OrthoDB" id="9766816at2"/>
<feature type="domain" description="FAD-binding" evidence="5">
    <location>
        <begin position="14"/>
        <end position="369"/>
    </location>
</feature>
<evidence type="ECO:0000256" key="1">
    <source>
        <dbReference type="ARBA" id="ARBA00001974"/>
    </source>
</evidence>
<evidence type="ECO:0000256" key="3">
    <source>
        <dbReference type="ARBA" id="ARBA00022827"/>
    </source>
</evidence>
<comment type="cofactor">
    <cofactor evidence="1">
        <name>FAD</name>
        <dbReference type="ChEBI" id="CHEBI:57692"/>
    </cofactor>
</comment>
<keyword evidence="7" id="KW-1185">Reference proteome</keyword>
<dbReference type="Gene3D" id="3.50.50.60">
    <property type="entry name" value="FAD/NAD(P)-binding domain"/>
    <property type="match status" value="1"/>
</dbReference>
<dbReference type="InterPro" id="IPR050641">
    <property type="entry name" value="RIFMO-like"/>
</dbReference>
<dbReference type="GO" id="GO:0016709">
    <property type="term" value="F:oxidoreductase activity, acting on paired donors, with incorporation or reduction of molecular oxygen, NAD(P)H as one donor, and incorporation of one atom of oxygen"/>
    <property type="evidence" value="ECO:0007669"/>
    <property type="project" value="UniProtKB-ARBA"/>
</dbReference>
<dbReference type="Pfam" id="PF21274">
    <property type="entry name" value="Rng_hyd_C"/>
    <property type="match status" value="1"/>
</dbReference>
<keyword evidence="4" id="KW-1133">Transmembrane helix</keyword>
<dbReference type="Pfam" id="PF01494">
    <property type="entry name" value="FAD_binding_3"/>
    <property type="match status" value="1"/>
</dbReference>
<dbReference type="Gene3D" id="3.30.9.10">
    <property type="entry name" value="D-Amino Acid Oxidase, subunit A, domain 2"/>
    <property type="match status" value="1"/>
</dbReference>
<gene>
    <name evidence="6" type="ORF">EPA93_13340</name>
</gene>
<dbReference type="Proteomes" id="UP000290365">
    <property type="component" value="Chromosome"/>
</dbReference>
<dbReference type="AlphaFoldDB" id="A0A4P6JNR7"/>
<dbReference type="InterPro" id="IPR002938">
    <property type="entry name" value="FAD-bd"/>
</dbReference>
<keyword evidence="4" id="KW-0472">Membrane</keyword>
<dbReference type="InterPro" id="IPR036188">
    <property type="entry name" value="FAD/NAD-bd_sf"/>
</dbReference>
<feature type="transmembrane region" description="Helical" evidence="4">
    <location>
        <begin position="12"/>
        <end position="34"/>
    </location>
</feature>
<dbReference type="KEGG" id="kbs:EPA93_13340"/>
<keyword evidence="4" id="KW-0812">Transmembrane</keyword>
<dbReference type="Gene3D" id="3.40.30.120">
    <property type="match status" value="1"/>
</dbReference>
<accession>A0A4P6JNR7</accession>
<dbReference type="PANTHER" id="PTHR43004">
    <property type="entry name" value="TRK SYSTEM POTASSIUM UPTAKE PROTEIN"/>
    <property type="match status" value="1"/>
</dbReference>
<dbReference type="GO" id="GO:0071949">
    <property type="term" value="F:FAD binding"/>
    <property type="evidence" value="ECO:0007669"/>
    <property type="project" value="InterPro"/>
</dbReference>
<dbReference type="EMBL" id="CP035758">
    <property type="protein sequence ID" value="QBD76934.1"/>
    <property type="molecule type" value="Genomic_DNA"/>
</dbReference>
<keyword evidence="3" id="KW-0274">FAD</keyword>
<name>A0A4P6JNR7_KTERU</name>